<dbReference type="InterPro" id="IPR015421">
    <property type="entry name" value="PyrdxlP-dep_Trfase_major"/>
</dbReference>
<name>A0AB73T142_9FIRM</name>
<sequence>MQLLYDKLKSFGQSDAYPFHMPGHKRRGMDFENPYQIDITEIEGFDNLHHAQGILKEAEERAAHLYGSEETYFCVNGSTAGILSAISACALCGSRILMTRNCHKAAYHAVFLRQLKVTYIYPQKVGQLGINGGLLPEKVEEMLIKYPDIRAVFITSPTYDGIVSDVGGIAEAAHRHHVPLIVDEAHGAHFGFHEYFPESSVKQGADIVIHSLHKTLPCLTQTALVHVNGKLADRAALRDYLGIYQTSSPSYVLMASMDSCVGLLRERGEELFESYVKRLKEFRERAQALHRIRVADIERRADIYDVDMSKIIISDIKGKIPGNELYERLRCEYGLWLEMAAGRYALAMTSVMDTREGYDRLVRALYSIDEEVPHIWETDLQESGCCQKEDGLPENIAVLPIWKAAGRGDDGYRRKRLMLQESEGEISAEYMYLYPPGIPLIVPGEKISGEFIEKVLQYKKLGHSIQGCSDYEAESIEVLERC</sequence>
<feature type="domain" description="Orn/Lys/Arg decarboxylase C-terminal" evidence="7">
    <location>
        <begin position="415"/>
        <end position="458"/>
    </location>
</feature>
<dbReference type="PANTHER" id="PTHR43277:SF4">
    <property type="entry name" value="ARGININE DECARBOXYLASE"/>
    <property type="match status" value="1"/>
</dbReference>
<dbReference type="Pfam" id="PF03711">
    <property type="entry name" value="OKR_DC_1_C"/>
    <property type="match status" value="1"/>
</dbReference>
<dbReference type="PANTHER" id="PTHR43277">
    <property type="entry name" value="ARGININE DECARBOXYLASE"/>
    <property type="match status" value="1"/>
</dbReference>
<evidence type="ECO:0000256" key="1">
    <source>
        <dbReference type="ARBA" id="ARBA00001933"/>
    </source>
</evidence>
<reference evidence="8 9" key="1">
    <citation type="submission" date="2018-05" db="EMBL/GenBank/DDBJ databases">
        <authorList>
            <person name="Goeker M."/>
            <person name="Huntemann M."/>
            <person name="Clum A."/>
            <person name="Pillay M."/>
            <person name="Palaniappan K."/>
            <person name="Varghese N."/>
            <person name="Mikhailova N."/>
            <person name="Stamatis D."/>
            <person name="Reddy T."/>
            <person name="Daum C."/>
            <person name="Shapiro N."/>
            <person name="Ivanova N."/>
            <person name="Kyrpides N."/>
            <person name="Woyke T."/>
        </authorList>
    </citation>
    <scope>NUCLEOTIDE SEQUENCE [LARGE SCALE GENOMIC DNA]</scope>
    <source>
        <strain evidence="8 9">DSM 26524</strain>
    </source>
</reference>
<evidence type="ECO:0000259" key="7">
    <source>
        <dbReference type="Pfam" id="PF03711"/>
    </source>
</evidence>
<dbReference type="InterPro" id="IPR052357">
    <property type="entry name" value="Orn_Lys_Arg_decarboxylase-I"/>
</dbReference>
<organism evidence="8 9">
    <name type="scientific">Murimonas intestini</name>
    <dbReference type="NCBI Taxonomy" id="1337051"/>
    <lineage>
        <taxon>Bacteria</taxon>
        <taxon>Bacillati</taxon>
        <taxon>Bacillota</taxon>
        <taxon>Clostridia</taxon>
        <taxon>Lachnospirales</taxon>
        <taxon>Lachnospiraceae</taxon>
        <taxon>Murimonas</taxon>
    </lineage>
</organism>
<accession>A0AB73T142</accession>
<dbReference type="SUPFAM" id="SSF53383">
    <property type="entry name" value="PLP-dependent transferases"/>
    <property type="match status" value="1"/>
</dbReference>
<comment type="similarity">
    <text evidence="2">Belongs to the Orn/Lys/Arg decarboxylase class-I family.</text>
</comment>
<dbReference type="Gene3D" id="3.90.105.10">
    <property type="entry name" value="Molybdopterin biosynthesis moea protein, domain 2"/>
    <property type="match status" value="1"/>
</dbReference>
<dbReference type="InterPro" id="IPR008286">
    <property type="entry name" value="Prn/Lys/Arg_de-COase_C"/>
</dbReference>
<evidence type="ECO:0000313" key="8">
    <source>
        <dbReference type="EMBL" id="PWJ73560.1"/>
    </source>
</evidence>
<evidence type="ECO:0000256" key="4">
    <source>
        <dbReference type="ARBA" id="ARBA00022898"/>
    </source>
</evidence>
<dbReference type="AlphaFoldDB" id="A0AB73T142"/>
<keyword evidence="4" id="KW-0663">Pyridoxal phosphate</keyword>
<protein>
    <submittedName>
        <fullName evidence="8">Arginine/lysine/ornithine decarboxylase</fullName>
    </submittedName>
</protein>
<dbReference type="Pfam" id="PF01276">
    <property type="entry name" value="OKR_DC_1"/>
    <property type="match status" value="1"/>
</dbReference>
<evidence type="ECO:0000313" key="9">
    <source>
        <dbReference type="Proteomes" id="UP000245412"/>
    </source>
</evidence>
<dbReference type="InterPro" id="IPR000310">
    <property type="entry name" value="Orn/Lys/Arg_deCO2ase_major_dom"/>
</dbReference>
<dbReference type="EMBL" id="QGGY01000012">
    <property type="protein sequence ID" value="PWJ73560.1"/>
    <property type="molecule type" value="Genomic_DNA"/>
</dbReference>
<dbReference type="SUPFAM" id="SSF55904">
    <property type="entry name" value="Ornithine decarboxylase C-terminal domain"/>
    <property type="match status" value="1"/>
</dbReference>
<keyword evidence="5" id="KW-0456">Lyase</keyword>
<dbReference type="InterPro" id="IPR036633">
    <property type="entry name" value="Prn/Lys/Arg_de-COase_C_sf"/>
</dbReference>
<keyword evidence="9" id="KW-1185">Reference proteome</keyword>
<dbReference type="Gene3D" id="3.40.640.10">
    <property type="entry name" value="Type I PLP-dependent aspartate aminotransferase-like (Major domain)"/>
    <property type="match status" value="1"/>
</dbReference>
<evidence type="ECO:0000259" key="6">
    <source>
        <dbReference type="Pfam" id="PF01276"/>
    </source>
</evidence>
<comment type="cofactor">
    <cofactor evidence="1">
        <name>pyridoxal 5'-phosphate</name>
        <dbReference type="ChEBI" id="CHEBI:597326"/>
    </cofactor>
</comment>
<dbReference type="RefSeq" id="WP_109747740.1">
    <property type="nucleotide sequence ID" value="NZ_JANKBI010000013.1"/>
</dbReference>
<gene>
    <name evidence="8" type="ORF">C7383_112135</name>
</gene>
<dbReference type="Proteomes" id="UP000245412">
    <property type="component" value="Unassembled WGS sequence"/>
</dbReference>
<dbReference type="GO" id="GO:0016831">
    <property type="term" value="F:carboxy-lyase activity"/>
    <property type="evidence" value="ECO:0007669"/>
    <property type="project" value="UniProtKB-KW"/>
</dbReference>
<proteinExistence type="inferred from homology"/>
<dbReference type="InterPro" id="IPR015424">
    <property type="entry name" value="PyrdxlP-dep_Trfase"/>
</dbReference>
<evidence type="ECO:0000256" key="2">
    <source>
        <dbReference type="ARBA" id="ARBA00010671"/>
    </source>
</evidence>
<keyword evidence="3" id="KW-0210">Decarboxylase</keyword>
<evidence type="ECO:0000256" key="3">
    <source>
        <dbReference type="ARBA" id="ARBA00022793"/>
    </source>
</evidence>
<comment type="caution">
    <text evidence="8">The sequence shown here is derived from an EMBL/GenBank/DDBJ whole genome shotgun (WGS) entry which is preliminary data.</text>
</comment>
<evidence type="ECO:0000256" key="5">
    <source>
        <dbReference type="ARBA" id="ARBA00023239"/>
    </source>
</evidence>
<feature type="domain" description="Orn/Lys/Arg decarboxylases family 1 pyridoxal-P attachment site" evidence="6">
    <location>
        <begin position="4"/>
        <end position="297"/>
    </location>
</feature>